<feature type="compositionally biased region" description="Basic residues" evidence="7">
    <location>
        <begin position="25"/>
        <end position="34"/>
    </location>
</feature>
<evidence type="ECO:0000313" key="10">
    <source>
        <dbReference type="Proteomes" id="UP001302676"/>
    </source>
</evidence>
<feature type="domain" description="Transcriptional coactivator p15 (PC4) C-terminal" evidence="8">
    <location>
        <begin position="49"/>
        <end position="101"/>
    </location>
</feature>
<dbReference type="Proteomes" id="UP001302676">
    <property type="component" value="Unassembled WGS sequence"/>
</dbReference>
<comment type="subcellular location">
    <subcellularLocation>
        <location evidence="1">Nucleus</location>
    </subcellularLocation>
</comment>
<dbReference type="RefSeq" id="XP_062637667.1">
    <property type="nucleotide sequence ID" value="XM_062780478.1"/>
</dbReference>
<keyword evidence="5" id="KW-0804">Transcription</keyword>
<evidence type="ECO:0000313" key="9">
    <source>
        <dbReference type="EMBL" id="KAK4144296.1"/>
    </source>
</evidence>
<evidence type="ECO:0000256" key="2">
    <source>
        <dbReference type="ARBA" id="ARBA00009001"/>
    </source>
</evidence>
<keyword evidence="10" id="KW-1185">Reference proteome</keyword>
<evidence type="ECO:0000256" key="1">
    <source>
        <dbReference type="ARBA" id="ARBA00004123"/>
    </source>
</evidence>
<keyword evidence="4" id="KW-0238">DNA-binding</keyword>
<protein>
    <submittedName>
        <fullName evidence="9">Transcriptional Coactivator p15-domain-containing protein</fullName>
    </submittedName>
</protein>
<name>A0AAN6V4K7_9PEZI</name>
<dbReference type="GeneID" id="87817091"/>
<keyword evidence="3" id="KW-0805">Transcription regulation</keyword>
<dbReference type="EMBL" id="MU853578">
    <property type="protein sequence ID" value="KAK4144296.1"/>
    <property type="molecule type" value="Genomic_DNA"/>
</dbReference>
<reference evidence="9" key="1">
    <citation type="journal article" date="2023" name="Mol. Phylogenet. Evol.">
        <title>Genome-scale phylogeny and comparative genomics of the fungal order Sordariales.</title>
        <authorList>
            <person name="Hensen N."/>
            <person name="Bonometti L."/>
            <person name="Westerberg I."/>
            <person name="Brannstrom I.O."/>
            <person name="Guillou S."/>
            <person name="Cros-Aarteil S."/>
            <person name="Calhoun S."/>
            <person name="Haridas S."/>
            <person name="Kuo A."/>
            <person name="Mondo S."/>
            <person name="Pangilinan J."/>
            <person name="Riley R."/>
            <person name="LaButti K."/>
            <person name="Andreopoulos B."/>
            <person name="Lipzen A."/>
            <person name="Chen C."/>
            <person name="Yan M."/>
            <person name="Daum C."/>
            <person name="Ng V."/>
            <person name="Clum A."/>
            <person name="Steindorff A."/>
            <person name="Ohm R.A."/>
            <person name="Martin F."/>
            <person name="Silar P."/>
            <person name="Natvig D.O."/>
            <person name="Lalanne C."/>
            <person name="Gautier V."/>
            <person name="Ament-Velasquez S.L."/>
            <person name="Kruys A."/>
            <person name="Hutchinson M.I."/>
            <person name="Powell A.J."/>
            <person name="Barry K."/>
            <person name="Miller A.N."/>
            <person name="Grigoriev I.V."/>
            <person name="Debuchy R."/>
            <person name="Gladieux P."/>
            <person name="Hiltunen Thoren M."/>
            <person name="Johannesson H."/>
        </authorList>
    </citation>
    <scope>NUCLEOTIDE SEQUENCE</scope>
    <source>
        <strain evidence="9">CBS 141.50</strain>
    </source>
</reference>
<comment type="similarity">
    <text evidence="2">Belongs to the transcriptional coactivator PC4 family.</text>
</comment>
<evidence type="ECO:0000256" key="7">
    <source>
        <dbReference type="SAM" id="MobiDB-lite"/>
    </source>
</evidence>
<evidence type="ECO:0000256" key="4">
    <source>
        <dbReference type="ARBA" id="ARBA00023125"/>
    </source>
</evidence>
<sequence>MPYTKKRQHVASDSDAEQPLPQTAKRSKNEKKVKKELSQGTDGDGNPYWEIGNTRRISTAQFKGMSLINIREYYTTPDGEVRPGKKGISLTLDQYSALLKAIPEVNEKLRADGHELGDAPAGAETDASDATAVKTEKSAKTKPQKANIEATSDEEE</sequence>
<dbReference type="InterPro" id="IPR045125">
    <property type="entry name" value="Sub1/Tcp4-like"/>
</dbReference>
<dbReference type="InterPro" id="IPR003173">
    <property type="entry name" value="PC4_C"/>
</dbReference>
<dbReference type="GO" id="GO:0003677">
    <property type="term" value="F:DNA binding"/>
    <property type="evidence" value="ECO:0007669"/>
    <property type="project" value="UniProtKB-KW"/>
</dbReference>
<evidence type="ECO:0000256" key="5">
    <source>
        <dbReference type="ARBA" id="ARBA00023163"/>
    </source>
</evidence>
<dbReference type="SUPFAM" id="SSF54447">
    <property type="entry name" value="ssDNA-binding transcriptional regulator domain"/>
    <property type="match status" value="1"/>
</dbReference>
<feature type="region of interest" description="Disordered" evidence="7">
    <location>
        <begin position="111"/>
        <end position="156"/>
    </location>
</feature>
<evidence type="ECO:0000259" key="8">
    <source>
        <dbReference type="Pfam" id="PF02229"/>
    </source>
</evidence>
<gene>
    <name evidence="9" type="ORF">C8A04DRAFT_27984</name>
</gene>
<dbReference type="InterPro" id="IPR009044">
    <property type="entry name" value="ssDNA-bd_transcriptional_reg"/>
</dbReference>
<dbReference type="GO" id="GO:0005634">
    <property type="term" value="C:nucleus"/>
    <property type="evidence" value="ECO:0007669"/>
    <property type="project" value="UniProtKB-SubCell"/>
</dbReference>
<evidence type="ECO:0000256" key="3">
    <source>
        <dbReference type="ARBA" id="ARBA00023015"/>
    </source>
</evidence>
<reference evidence="9" key="2">
    <citation type="submission" date="2023-05" db="EMBL/GenBank/DDBJ databases">
        <authorList>
            <consortium name="Lawrence Berkeley National Laboratory"/>
            <person name="Steindorff A."/>
            <person name="Hensen N."/>
            <person name="Bonometti L."/>
            <person name="Westerberg I."/>
            <person name="Brannstrom I.O."/>
            <person name="Guillou S."/>
            <person name="Cros-Aarteil S."/>
            <person name="Calhoun S."/>
            <person name="Haridas S."/>
            <person name="Kuo A."/>
            <person name="Mondo S."/>
            <person name="Pangilinan J."/>
            <person name="Riley R."/>
            <person name="Labutti K."/>
            <person name="Andreopoulos B."/>
            <person name="Lipzen A."/>
            <person name="Chen C."/>
            <person name="Yanf M."/>
            <person name="Daum C."/>
            <person name="Ng V."/>
            <person name="Clum A."/>
            <person name="Ohm R."/>
            <person name="Martin F."/>
            <person name="Silar P."/>
            <person name="Natvig D."/>
            <person name="Lalanne C."/>
            <person name="Gautier V."/>
            <person name="Ament-Velasquez S.L."/>
            <person name="Kruys A."/>
            <person name="Hutchinson M.I."/>
            <person name="Powell A.J."/>
            <person name="Barry K."/>
            <person name="Miller A.N."/>
            <person name="Grigoriev I.V."/>
            <person name="Debuchy R."/>
            <person name="Gladieux P."/>
            <person name="Thoren M.H."/>
            <person name="Johannesson H."/>
        </authorList>
    </citation>
    <scope>NUCLEOTIDE SEQUENCE</scope>
    <source>
        <strain evidence="9">CBS 141.50</strain>
    </source>
</reference>
<evidence type="ECO:0000256" key="6">
    <source>
        <dbReference type="ARBA" id="ARBA00023242"/>
    </source>
</evidence>
<dbReference type="PANTHER" id="PTHR13215">
    <property type="entry name" value="RNA POLYMERASE II TRANSCRIPTIONAL COACTIVATOR"/>
    <property type="match status" value="1"/>
</dbReference>
<feature type="region of interest" description="Disordered" evidence="7">
    <location>
        <begin position="1"/>
        <end position="49"/>
    </location>
</feature>
<organism evidence="9 10">
    <name type="scientific">Dichotomopilus funicola</name>
    <dbReference type="NCBI Taxonomy" id="1934379"/>
    <lineage>
        <taxon>Eukaryota</taxon>
        <taxon>Fungi</taxon>
        <taxon>Dikarya</taxon>
        <taxon>Ascomycota</taxon>
        <taxon>Pezizomycotina</taxon>
        <taxon>Sordariomycetes</taxon>
        <taxon>Sordariomycetidae</taxon>
        <taxon>Sordariales</taxon>
        <taxon>Chaetomiaceae</taxon>
        <taxon>Dichotomopilus</taxon>
    </lineage>
</organism>
<dbReference type="AlphaFoldDB" id="A0AAN6V4K7"/>
<dbReference type="Gene3D" id="2.30.31.10">
    <property type="entry name" value="Transcriptional Coactivator Pc4, Chain A"/>
    <property type="match status" value="1"/>
</dbReference>
<accession>A0AAN6V4K7</accession>
<dbReference type="GO" id="GO:0060261">
    <property type="term" value="P:positive regulation of transcription initiation by RNA polymerase II"/>
    <property type="evidence" value="ECO:0007669"/>
    <property type="project" value="InterPro"/>
</dbReference>
<keyword evidence="6" id="KW-0539">Nucleus</keyword>
<dbReference type="GO" id="GO:0003713">
    <property type="term" value="F:transcription coactivator activity"/>
    <property type="evidence" value="ECO:0007669"/>
    <property type="project" value="InterPro"/>
</dbReference>
<dbReference type="Pfam" id="PF02229">
    <property type="entry name" value="PC4"/>
    <property type="match status" value="1"/>
</dbReference>
<comment type="caution">
    <text evidence="9">The sequence shown here is derived from an EMBL/GenBank/DDBJ whole genome shotgun (WGS) entry which is preliminary data.</text>
</comment>
<proteinExistence type="inferred from homology"/>